<feature type="transmembrane region" description="Helical" evidence="8">
    <location>
        <begin position="110"/>
        <end position="128"/>
    </location>
</feature>
<dbReference type="PIRSF" id="PIRSF004557">
    <property type="entry name" value="SecY"/>
    <property type="match status" value="1"/>
</dbReference>
<sequence>MKNHLFHRIFRQYEYKILYKRCAFTLLILFIYILGSRITIVDPSSMVVKDKSFYQLAVSNVGGDIQTLNLFSLGLGPWLTALIFLMLLRYRDMEKSAQMTRREKHYQEKLLTLALSGIQGYFVIHQYVSEQQRTYTNIWLILLILVAGTMLLIWLADQNVRYGIAGAMPIVLMSIIRSIFHQQILDMALDTWILVLIIVLIALILIILLFLEFVEYRLHYRDIMHIDQSRAQTFVAWKLNPAGSISIMISLSVFILLNSLLHIVNHFIPGVFINLDYLQLDHPIGVTVYILLQVTLGYTLSRLLIHTKQKSKEFLKAGHYFEGVQPGSETSCFLNQKARLVCWTGAGIVSLVIGGPLYLSLFVPQLSQQIQFMIQLMIIMYISINIAETIRTYLYFDKYQQFLTRYW</sequence>
<dbReference type="Pfam" id="PF00344">
    <property type="entry name" value="SecY"/>
    <property type="match status" value="1"/>
</dbReference>
<dbReference type="NCBIfam" id="TIGR02920">
    <property type="entry name" value="acc_sec_Y2"/>
    <property type="match status" value="1"/>
</dbReference>
<gene>
    <name evidence="8 10" type="primary">secY2</name>
    <name evidence="10" type="ORF">NXS11_10770</name>
</gene>
<evidence type="ECO:0000256" key="6">
    <source>
        <dbReference type="ARBA" id="ARBA00023010"/>
    </source>
</evidence>
<accession>A0ABT2F4D3</accession>
<dbReference type="RefSeq" id="WP_259201191.1">
    <property type="nucleotide sequence ID" value="NZ_JANUXY010000016.1"/>
</dbReference>
<evidence type="ECO:0000256" key="4">
    <source>
        <dbReference type="ARBA" id="ARBA00022927"/>
    </source>
</evidence>
<protein>
    <recommendedName>
        <fullName evidence="8 9">Accessory Sec system protein translocase subunit SecY2</fullName>
    </recommendedName>
</protein>
<dbReference type="InterPro" id="IPR002208">
    <property type="entry name" value="SecY/SEC61-alpha"/>
</dbReference>
<comment type="subcellular location">
    <subcellularLocation>
        <location evidence="8">Cell membrane</location>
        <topology evidence="8">Multi-pass membrane protein</topology>
    </subcellularLocation>
</comment>
<dbReference type="EMBL" id="JANUXY010000016">
    <property type="protein sequence ID" value="MCS4487343.1"/>
    <property type="molecule type" value="Genomic_DNA"/>
</dbReference>
<reference evidence="10 11" key="1">
    <citation type="journal article" date="2023" name="Int. J. Syst. Evol. Microbiol.">
        <title>Streptococcus sciuri sp. nov., Staphylococcus marylandisciuri sp. nov. and Staphylococcus americanisciuri sp. nov., isolated from faeces of eastern grey squirrel (Sciurus carolinensis).</title>
        <authorList>
            <person name="Volokhov D.V."/>
            <person name="Zagorodnyaya T.A."/>
            <person name="Furtak V.A."/>
            <person name="Nattanmai G."/>
            <person name="Randall L."/>
            <person name="Jose S."/>
            <person name="Gao Y."/>
            <person name="Eisenberg T."/>
            <person name="Delmonte P."/>
            <person name="Blom J."/>
            <person name="Mitchell K.K."/>
        </authorList>
    </citation>
    <scope>NUCLEOTIDE SEQUENCE [LARGE SCALE GENOMIC DNA]</scope>
    <source>
        <strain evidence="10 11">GRT3</strain>
    </source>
</reference>
<keyword evidence="1 8" id="KW-0813">Transport</keyword>
<keyword evidence="6 8" id="KW-0811">Translocation</keyword>
<dbReference type="NCBIfam" id="NF009082">
    <property type="entry name" value="PRK12417.1"/>
    <property type="match status" value="1"/>
</dbReference>
<evidence type="ECO:0000256" key="9">
    <source>
        <dbReference type="NCBIfam" id="TIGR02920"/>
    </source>
</evidence>
<evidence type="ECO:0000313" key="11">
    <source>
        <dbReference type="Proteomes" id="UP001205609"/>
    </source>
</evidence>
<feature type="transmembrane region" description="Helical" evidence="8">
    <location>
        <begin position="284"/>
        <end position="305"/>
    </location>
</feature>
<comment type="caution">
    <text evidence="10">The sequence shown here is derived from an EMBL/GenBank/DDBJ whole genome shotgun (WGS) entry which is preliminary data.</text>
</comment>
<dbReference type="InterPro" id="IPR023201">
    <property type="entry name" value="SecY_dom_sf"/>
</dbReference>
<evidence type="ECO:0000256" key="8">
    <source>
        <dbReference type="HAMAP-Rule" id="MF_01466"/>
    </source>
</evidence>
<feature type="transmembrane region" description="Helical" evidence="8">
    <location>
        <begin position="134"/>
        <end position="155"/>
    </location>
</feature>
<comment type="subunit">
    <text evidence="8">Component of the accessory SecA2/SecY2 protein translocase complex required to export cell wall proteins. May form heterotrimers with SecE and SecG subunits.</text>
</comment>
<feature type="transmembrane region" description="Helical" evidence="8">
    <location>
        <begin position="162"/>
        <end position="180"/>
    </location>
</feature>
<keyword evidence="4 8" id="KW-0653">Protein transport</keyword>
<dbReference type="InterPro" id="IPR014269">
    <property type="entry name" value="SecY2"/>
</dbReference>
<keyword evidence="5 8" id="KW-1133">Transmembrane helix</keyword>
<evidence type="ECO:0000256" key="7">
    <source>
        <dbReference type="ARBA" id="ARBA00023136"/>
    </source>
</evidence>
<dbReference type="SUPFAM" id="SSF103491">
    <property type="entry name" value="Preprotein translocase SecY subunit"/>
    <property type="match status" value="1"/>
</dbReference>
<dbReference type="HAMAP" id="MF_01466">
    <property type="entry name" value="SecY2"/>
    <property type="match status" value="1"/>
</dbReference>
<evidence type="ECO:0000313" key="10">
    <source>
        <dbReference type="EMBL" id="MCS4487343.1"/>
    </source>
</evidence>
<organism evidence="10 11">
    <name type="scientific">Staphylococcus americanisciuri</name>
    <dbReference type="NCBI Taxonomy" id="2973940"/>
    <lineage>
        <taxon>Bacteria</taxon>
        <taxon>Bacillati</taxon>
        <taxon>Bacillota</taxon>
        <taxon>Bacilli</taxon>
        <taxon>Bacillales</taxon>
        <taxon>Staphylococcaceae</taxon>
        <taxon>Staphylococcus</taxon>
    </lineage>
</organism>
<comment type="function">
    <text evidence="8">Part of the accessory SecA2/SecY2 system specifically required for export of possible cell wall proteins. The central subunit of a protein translocation channel.</text>
</comment>
<keyword evidence="2 8" id="KW-1003">Cell membrane</keyword>
<evidence type="ECO:0000256" key="5">
    <source>
        <dbReference type="ARBA" id="ARBA00022989"/>
    </source>
</evidence>
<name>A0ABT2F4D3_9STAP</name>
<keyword evidence="7 8" id="KW-0472">Membrane</keyword>
<evidence type="ECO:0000256" key="3">
    <source>
        <dbReference type="ARBA" id="ARBA00022692"/>
    </source>
</evidence>
<comment type="similarity">
    <text evidence="8">Belongs to the SecY/SEC61-alpha family. SecY2 subfamily.</text>
</comment>
<dbReference type="Gene3D" id="1.10.3370.10">
    <property type="entry name" value="SecY subunit domain"/>
    <property type="match status" value="1"/>
</dbReference>
<proteinExistence type="inferred from homology"/>
<dbReference type="PRINTS" id="PR00303">
    <property type="entry name" value="SECYTRNLCASE"/>
</dbReference>
<feature type="transmembrane region" description="Helical" evidence="8">
    <location>
        <begin position="70"/>
        <end position="90"/>
    </location>
</feature>
<feature type="transmembrane region" description="Helical" evidence="8">
    <location>
        <begin position="340"/>
        <end position="360"/>
    </location>
</feature>
<evidence type="ECO:0000256" key="1">
    <source>
        <dbReference type="ARBA" id="ARBA00022448"/>
    </source>
</evidence>
<feature type="transmembrane region" description="Helical" evidence="8">
    <location>
        <begin position="21"/>
        <end position="40"/>
    </location>
</feature>
<keyword evidence="3 8" id="KW-0812">Transmembrane</keyword>
<feature type="transmembrane region" description="Helical" evidence="8">
    <location>
        <begin position="235"/>
        <end position="264"/>
    </location>
</feature>
<feature type="transmembrane region" description="Helical" evidence="8">
    <location>
        <begin position="372"/>
        <end position="396"/>
    </location>
</feature>
<keyword evidence="11" id="KW-1185">Reference proteome</keyword>
<feature type="transmembrane region" description="Helical" evidence="8">
    <location>
        <begin position="192"/>
        <end position="214"/>
    </location>
</feature>
<evidence type="ECO:0000256" key="2">
    <source>
        <dbReference type="ARBA" id="ARBA00022475"/>
    </source>
</evidence>
<dbReference type="Proteomes" id="UP001205609">
    <property type="component" value="Unassembled WGS sequence"/>
</dbReference>